<evidence type="ECO:0000313" key="2">
    <source>
        <dbReference type="EMBL" id="KAH9371506.1"/>
    </source>
</evidence>
<dbReference type="InterPro" id="IPR046427">
    <property type="entry name" value="Legumain_prodom_sf"/>
</dbReference>
<dbReference type="Gene3D" id="3.40.50.1460">
    <property type="match status" value="1"/>
</dbReference>
<dbReference type="GO" id="GO:0051603">
    <property type="term" value="P:proteolysis involved in protein catabolic process"/>
    <property type="evidence" value="ECO:0007669"/>
    <property type="project" value="TreeGrafter"/>
</dbReference>
<dbReference type="GO" id="GO:0006624">
    <property type="term" value="P:vacuolar protein processing"/>
    <property type="evidence" value="ECO:0007669"/>
    <property type="project" value="TreeGrafter"/>
</dbReference>
<proteinExistence type="inferred from homology"/>
<dbReference type="OMA" id="ANYTTET"/>
<comment type="similarity">
    <text evidence="1">Belongs to the peptidase C13 family.</text>
</comment>
<dbReference type="CDD" id="cd21115">
    <property type="entry name" value="legumain_C"/>
    <property type="match status" value="1"/>
</dbReference>
<dbReference type="OrthoDB" id="6500438at2759"/>
<organism evidence="2 3">
    <name type="scientific">Haemaphysalis longicornis</name>
    <name type="common">Bush tick</name>
    <dbReference type="NCBI Taxonomy" id="44386"/>
    <lineage>
        <taxon>Eukaryota</taxon>
        <taxon>Metazoa</taxon>
        <taxon>Ecdysozoa</taxon>
        <taxon>Arthropoda</taxon>
        <taxon>Chelicerata</taxon>
        <taxon>Arachnida</taxon>
        <taxon>Acari</taxon>
        <taxon>Parasitiformes</taxon>
        <taxon>Ixodida</taxon>
        <taxon>Ixodoidea</taxon>
        <taxon>Ixodidae</taxon>
        <taxon>Haemaphysalinae</taxon>
        <taxon>Haemaphysalis</taxon>
    </lineage>
</organism>
<dbReference type="PANTHER" id="PTHR12000">
    <property type="entry name" value="HEMOGLOBINASE FAMILY MEMBER"/>
    <property type="match status" value="1"/>
</dbReference>
<dbReference type="AlphaFoldDB" id="A0A9J6G7T8"/>
<accession>A0A9J6G7T8</accession>
<dbReference type="PANTHER" id="PTHR12000:SF42">
    <property type="entry name" value="LEGUMAIN"/>
    <property type="match status" value="1"/>
</dbReference>
<protein>
    <recommendedName>
        <fullName evidence="4">Legumain</fullName>
    </recommendedName>
</protein>
<gene>
    <name evidence="2" type="ORF">HPB48_017495</name>
</gene>
<comment type="caution">
    <text evidence="2">The sequence shown here is derived from an EMBL/GenBank/DDBJ whole genome shotgun (WGS) entry which is preliminary data.</text>
</comment>
<evidence type="ECO:0000313" key="3">
    <source>
        <dbReference type="Proteomes" id="UP000821853"/>
    </source>
</evidence>
<dbReference type="GO" id="GO:0004197">
    <property type="term" value="F:cysteine-type endopeptidase activity"/>
    <property type="evidence" value="ECO:0007669"/>
    <property type="project" value="TreeGrafter"/>
</dbReference>
<dbReference type="VEuPathDB" id="VectorBase:HLOH_059057"/>
<dbReference type="EMBL" id="JABSTR010000005">
    <property type="protein sequence ID" value="KAH9371506.1"/>
    <property type="molecule type" value="Genomic_DNA"/>
</dbReference>
<name>A0A9J6G7T8_HAELO</name>
<dbReference type="InterPro" id="IPR001096">
    <property type="entry name" value="Peptidase_C13"/>
</dbReference>
<dbReference type="Gene3D" id="1.10.132.130">
    <property type="match status" value="1"/>
</dbReference>
<reference evidence="2 3" key="1">
    <citation type="journal article" date="2020" name="Cell">
        <title>Large-Scale Comparative Analyses of Tick Genomes Elucidate Their Genetic Diversity and Vector Capacities.</title>
        <authorList>
            <consortium name="Tick Genome and Microbiome Consortium (TIGMIC)"/>
            <person name="Jia N."/>
            <person name="Wang J."/>
            <person name="Shi W."/>
            <person name="Du L."/>
            <person name="Sun Y."/>
            <person name="Zhan W."/>
            <person name="Jiang J.F."/>
            <person name="Wang Q."/>
            <person name="Zhang B."/>
            <person name="Ji P."/>
            <person name="Bell-Sakyi L."/>
            <person name="Cui X.M."/>
            <person name="Yuan T.T."/>
            <person name="Jiang B.G."/>
            <person name="Yang W.F."/>
            <person name="Lam T.T."/>
            <person name="Chang Q.C."/>
            <person name="Ding S.J."/>
            <person name="Wang X.J."/>
            <person name="Zhu J.G."/>
            <person name="Ruan X.D."/>
            <person name="Zhao L."/>
            <person name="Wei J.T."/>
            <person name="Ye R.Z."/>
            <person name="Que T.C."/>
            <person name="Du C.H."/>
            <person name="Zhou Y.H."/>
            <person name="Cheng J.X."/>
            <person name="Dai P.F."/>
            <person name="Guo W.B."/>
            <person name="Han X.H."/>
            <person name="Huang E.J."/>
            <person name="Li L.F."/>
            <person name="Wei W."/>
            <person name="Gao Y.C."/>
            <person name="Liu J.Z."/>
            <person name="Shao H.Z."/>
            <person name="Wang X."/>
            <person name="Wang C.C."/>
            <person name="Yang T.C."/>
            <person name="Huo Q.B."/>
            <person name="Li W."/>
            <person name="Chen H.Y."/>
            <person name="Chen S.E."/>
            <person name="Zhou L.G."/>
            <person name="Ni X.B."/>
            <person name="Tian J.H."/>
            <person name="Sheng Y."/>
            <person name="Liu T."/>
            <person name="Pan Y.S."/>
            <person name="Xia L.Y."/>
            <person name="Li J."/>
            <person name="Zhao F."/>
            <person name="Cao W.C."/>
        </authorList>
    </citation>
    <scope>NUCLEOTIDE SEQUENCE [LARGE SCALE GENOMIC DNA]</scope>
    <source>
        <strain evidence="2">HaeL-2018</strain>
    </source>
</reference>
<sequence>MHEQKKYHKIIFFIEACFSGSMFESLLPNNISAYVMTAAHAHEVSWACYYDEYRDAWLGDSFSVNWMEDADQQDLHKQTLHQLYNIVKKKTTKSHVQHYGEMATESLHLSEFMGNKNVTPVVLSNFSCDPVSSADLPIHVLEHKINTTENSTLKRELEEQKKEIFEKRDMLGGLFVELVSAVGADVSVLNTKPGEIEFPCYENVTDAFSEKCSNISSSPYTAAFLFGLVNLCANYTTETIIETIQTVCPRYQISDVI</sequence>
<evidence type="ECO:0000256" key="1">
    <source>
        <dbReference type="ARBA" id="ARBA00009941"/>
    </source>
</evidence>
<keyword evidence="3" id="KW-1185">Reference proteome</keyword>
<dbReference type="Proteomes" id="UP000821853">
    <property type="component" value="Chromosome 3"/>
</dbReference>
<dbReference type="GO" id="GO:0005773">
    <property type="term" value="C:vacuole"/>
    <property type="evidence" value="ECO:0007669"/>
    <property type="project" value="GOC"/>
</dbReference>
<dbReference type="Pfam" id="PF01650">
    <property type="entry name" value="Peptidase_C13"/>
    <property type="match status" value="1"/>
</dbReference>
<evidence type="ECO:0008006" key="4">
    <source>
        <dbReference type="Google" id="ProtNLM"/>
    </source>
</evidence>
<dbReference type="InterPro" id="IPR048501">
    <property type="entry name" value="Legum_prodom"/>
</dbReference>